<evidence type="ECO:0000259" key="2">
    <source>
        <dbReference type="Pfam" id="PF13690"/>
    </source>
</evidence>
<dbReference type="Proteomes" id="UP000199227">
    <property type="component" value="Unassembled WGS sequence"/>
</dbReference>
<dbReference type="Gene3D" id="3.40.1550.10">
    <property type="entry name" value="CheC-like"/>
    <property type="match status" value="1"/>
</dbReference>
<organism evidence="3 4">
    <name type="scientific">Hydrogenimonas thermophila</name>
    <dbReference type="NCBI Taxonomy" id="223786"/>
    <lineage>
        <taxon>Bacteria</taxon>
        <taxon>Pseudomonadati</taxon>
        <taxon>Campylobacterota</taxon>
        <taxon>Epsilonproteobacteria</taxon>
        <taxon>Campylobacterales</taxon>
        <taxon>Hydrogenimonadaceae</taxon>
        <taxon>Hydrogenimonas</taxon>
    </lineage>
</organism>
<dbReference type="RefSeq" id="WP_092909833.1">
    <property type="nucleotide sequence ID" value="NZ_FOXB01000001.1"/>
</dbReference>
<keyword evidence="4" id="KW-1185">Reference proteome</keyword>
<gene>
    <name evidence="3" type="ORF">SAMN05216234_10190</name>
</gene>
<dbReference type="InterPro" id="IPR028051">
    <property type="entry name" value="CheX-like_dom"/>
</dbReference>
<reference evidence="3 4" key="1">
    <citation type="submission" date="2016-10" db="EMBL/GenBank/DDBJ databases">
        <authorList>
            <person name="de Groot N.N."/>
        </authorList>
    </citation>
    <scope>NUCLEOTIDE SEQUENCE [LARGE SCALE GENOMIC DNA]</scope>
    <source>
        <strain evidence="3 4">EP1-55-1</strain>
    </source>
</reference>
<dbReference type="InterPro" id="IPR028976">
    <property type="entry name" value="CheC-like_sf"/>
</dbReference>
<evidence type="ECO:0000256" key="1">
    <source>
        <dbReference type="ARBA" id="ARBA00022500"/>
    </source>
</evidence>
<dbReference type="GO" id="GO:0006935">
    <property type="term" value="P:chemotaxis"/>
    <property type="evidence" value="ECO:0007669"/>
    <property type="project" value="UniProtKB-KW"/>
</dbReference>
<keyword evidence="1" id="KW-0145">Chemotaxis</keyword>
<evidence type="ECO:0000313" key="4">
    <source>
        <dbReference type="Proteomes" id="UP000199227"/>
    </source>
</evidence>
<feature type="domain" description="Chemotaxis phosphatase CheX-like" evidence="2">
    <location>
        <begin position="37"/>
        <end position="105"/>
    </location>
</feature>
<dbReference type="STRING" id="223786.SAMN05216234_10190"/>
<evidence type="ECO:0000313" key="3">
    <source>
        <dbReference type="EMBL" id="SFO88483.1"/>
    </source>
</evidence>
<dbReference type="SUPFAM" id="SSF103039">
    <property type="entry name" value="CheC-like"/>
    <property type="match status" value="1"/>
</dbReference>
<dbReference type="AlphaFoldDB" id="A0A1I5KU36"/>
<sequence length="128" mass="14672">MKDIIILSVKEYSDIYFSEDIEIVEKIEFEKCKCVKILLSGAKNFFLVLRVSDESLTKMSKKLFGIVNEDMKIDLIKEMLNIIAGNIQTKLNKGYELSLPILCDKCKVKNGLFFKNSILEIAVSIQKQ</sequence>
<dbReference type="Pfam" id="PF13690">
    <property type="entry name" value="CheX"/>
    <property type="match status" value="1"/>
</dbReference>
<protein>
    <submittedName>
        <fullName evidence="3">Chemotaxis phosphatase CheX</fullName>
    </submittedName>
</protein>
<name>A0A1I5KU36_9BACT</name>
<accession>A0A1I5KU36</accession>
<dbReference type="EMBL" id="FOXB01000001">
    <property type="protein sequence ID" value="SFO88483.1"/>
    <property type="molecule type" value="Genomic_DNA"/>
</dbReference>
<proteinExistence type="predicted"/>